<reference evidence="2 3" key="1">
    <citation type="submission" date="2024-07" db="EMBL/GenBank/DDBJ databases">
        <authorList>
            <person name="Akdeniz Z."/>
        </authorList>
    </citation>
    <scope>NUCLEOTIDE SEQUENCE [LARGE SCALE GENOMIC DNA]</scope>
</reference>
<dbReference type="EMBL" id="CAXDID020000062">
    <property type="protein sequence ID" value="CAL6010788.1"/>
    <property type="molecule type" value="Genomic_DNA"/>
</dbReference>
<keyword evidence="1" id="KW-1133">Transmembrane helix</keyword>
<evidence type="ECO:0000313" key="2">
    <source>
        <dbReference type="EMBL" id="CAL6010788.1"/>
    </source>
</evidence>
<accession>A0ABP1I754</accession>
<organism evidence="2 3">
    <name type="scientific">Hexamita inflata</name>
    <dbReference type="NCBI Taxonomy" id="28002"/>
    <lineage>
        <taxon>Eukaryota</taxon>
        <taxon>Metamonada</taxon>
        <taxon>Diplomonadida</taxon>
        <taxon>Hexamitidae</taxon>
        <taxon>Hexamitinae</taxon>
        <taxon>Hexamita</taxon>
    </lineage>
</organism>
<name>A0ABP1I754_9EUKA</name>
<keyword evidence="1" id="KW-0812">Transmembrane</keyword>
<dbReference type="Proteomes" id="UP001642409">
    <property type="component" value="Unassembled WGS sequence"/>
</dbReference>
<gene>
    <name evidence="2" type="ORF">HINF_LOCUS22252</name>
</gene>
<sequence>MIFASIFACFDRQYKALDGSCQYYGNNVGDEMCGYNAKFTNNQCECKSDYPYTDPIFAGCTACTETDEDQIGMFSGQCQCHNNFAWDSTLTKPTCVADCGGKPFYVTDKNVKVCVTKCSTSNCSCESSFLLYNGIMEYGICQNCNKLISVNNQCICENYYLANQQCLTQQECQNNFSNQICMCQGFIYDTTLDANKCIIMNQCKMILSIDKLQCISAETCIKYKGAVNGSLCMCQSSSGYCYDERNSKIANKCIQISECRNLTLSNYCNSFDITGKCEIGLRMNANKTACVQSCPSPSEILDNSSYPQNCICAGGYYMNNNSCTQTFCQTRFVDLSGNNCVSSCPKYQQMNNQRCICASGYFKESFEINKIDCFKESVSCPGQLQSPYTKLCQSSCNSDETITDDHSGCKCLNYYDKNKKKCVNECEYYLDNSSLKICGQLGTQQCPFYYSSASKLYCTLNCSQFIVNKQCVDNPVQPVEPENKGNNILVIVIPIVVVPIVIAIIVVTVLLIKGRKQQNKKYQNIEIKQAQEFDLM</sequence>
<evidence type="ECO:0000256" key="1">
    <source>
        <dbReference type="SAM" id="Phobius"/>
    </source>
</evidence>
<keyword evidence="3" id="KW-1185">Reference proteome</keyword>
<feature type="transmembrane region" description="Helical" evidence="1">
    <location>
        <begin position="488"/>
        <end position="512"/>
    </location>
</feature>
<protein>
    <submittedName>
        <fullName evidence="2">Hypothetical_protein</fullName>
    </submittedName>
</protein>
<evidence type="ECO:0000313" key="3">
    <source>
        <dbReference type="Proteomes" id="UP001642409"/>
    </source>
</evidence>
<keyword evidence="1" id="KW-0472">Membrane</keyword>
<comment type="caution">
    <text evidence="2">The sequence shown here is derived from an EMBL/GenBank/DDBJ whole genome shotgun (WGS) entry which is preliminary data.</text>
</comment>
<proteinExistence type="predicted"/>